<dbReference type="Pfam" id="PF08797">
    <property type="entry name" value="HIRAN"/>
    <property type="match status" value="1"/>
</dbReference>
<organism evidence="4 5">
    <name type="scientific">Qipengyuania qiaonensis</name>
    <dbReference type="NCBI Taxonomy" id="2867240"/>
    <lineage>
        <taxon>Bacteria</taxon>
        <taxon>Pseudomonadati</taxon>
        <taxon>Pseudomonadota</taxon>
        <taxon>Alphaproteobacteria</taxon>
        <taxon>Sphingomonadales</taxon>
        <taxon>Erythrobacteraceae</taxon>
        <taxon>Qipengyuania</taxon>
    </lineage>
</organism>
<evidence type="ECO:0000313" key="5">
    <source>
        <dbReference type="Proteomes" id="UP000755104"/>
    </source>
</evidence>
<dbReference type="InterPro" id="IPR014905">
    <property type="entry name" value="HIRAN"/>
</dbReference>
<comment type="caution">
    <text evidence="4">The sequence shown here is derived from an EMBL/GenBank/DDBJ whole genome shotgun (WGS) entry which is preliminary data.</text>
</comment>
<feature type="domain" description="HIRAN" evidence="3">
    <location>
        <begin position="19"/>
        <end position="115"/>
    </location>
</feature>
<evidence type="ECO:0000256" key="2">
    <source>
        <dbReference type="ARBA" id="ARBA00022801"/>
    </source>
</evidence>
<accession>A0ABS7J3V1</accession>
<sequence length="121" mass="13258">MPSSSETEIGTTSVRLAVAGCQFENHDGSSRQEELRRCRAGEAVALTAEPDNPKHVGAIAVYSCRDIQIGYLRRRDAEWLTDQLMEGTGLSASIVSIAPRARPFDPLVVMIRIECSALQVR</sequence>
<keyword evidence="1" id="KW-0479">Metal-binding</keyword>
<name>A0ABS7J3V1_9SPHN</name>
<keyword evidence="2" id="KW-0378">Hydrolase</keyword>
<protein>
    <submittedName>
        <fullName evidence="4">HIRAN domain-containing protein</fullName>
    </submittedName>
</protein>
<evidence type="ECO:0000256" key="1">
    <source>
        <dbReference type="ARBA" id="ARBA00022723"/>
    </source>
</evidence>
<dbReference type="Proteomes" id="UP000755104">
    <property type="component" value="Unassembled WGS sequence"/>
</dbReference>
<dbReference type="EMBL" id="JAIGNO010000003">
    <property type="protein sequence ID" value="MBX7482006.1"/>
    <property type="molecule type" value="Genomic_DNA"/>
</dbReference>
<dbReference type="RefSeq" id="WP_221556653.1">
    <property type="nucleotide sequence ID" value="NZ_JAIGNO010000003.1"/>
</dbReference>
<reference evidence="4 5" key="1">
    <citation type="submission" date="2021-08" db="EMBL/GenBank/DDBJ databases">
        <title>Comparative Genomics Analysis of the Genus Qipengyuania Reveals Extensive Genetic Diversity and Metabolic Versatility, Including the Description of Fifteen Novel Species.</title>
        <authorList>
            <person name="Liu Y."/>
        </authorList>
    </citation>
    <scope>NUCLEOTIDE SEQUENCE [LARGE SCALE GENOMIC DNA]</scope>
    <source>
        <strain evidence="4 5">6D47A</strain>
    </source>
</reference>
<gene>
    <name evidence="4" type="ORF">K3174_05650</name>
</gene>
<proteinExistence type="predicted"/>
<evidence type="ECO:0000259" key="3">
    <source>
        <dbReference type="SMART" id="SM00910"/>
    </source>
</evidence>
<keyword evidence="5" id="KW-1185">Reference proteome</keyword>
<evidence type="ECO:0000313" key="4">
    <source>
        <dbReference type="EMBL" id="MBX7482006.1"/>
    </source>
</evidence>
<dbReference type="SMART" id="SM00910">
    <property type="entry name" value="HIRAN"/>
    <property type="match status" value="1"/>
</dbReference>
<dbReference type="Gene3D" id="3.30.70.2330">
    <property type="match status" value="1"/>
</dbReference>